<sequence length="201" mass="23680">MEMLDWKFDIRELENTIKKMKTEKLPGKDEIINEFVKSLSITAKKKILRKLNKIWVNEIWVNGEWPDSWWDGLITPILKAGDPEDKKNYRGITLLNTWVRQGCPLSPCLFSIFIEDLEERWERLNIGGTGIRLHKIFCLKFADDIAVIAETREGLQEMINGLERYITQNRLEINTQKSQIMVFRRGGRLSKSECWTYHGQH</sequence>
<evidence type="ECO:0000259" key="1">
    <source>
        <dbReference type="PROSITE" id="PS50878"/>
    </source>
</evidence>
<feature type="domain" description="Reverse transcriptase" evidence="1">
    <location>
        <begin position="1"/>
        <end position="201"/>
    </location>
</feature>
<dbReference type="GO" id="GO:0071897">
    <property type="term" value="P:DNA biosynthetic process"/>
    <property type="evidence" value="ECO:0007669"/>
    <property type="project" value="UniProtKB-ARBA"/>
</dbReference>
<dbReference type="OMA" id="IWVNEIW"/>
<dbReference type="InterPro" id="IPR043128">
    <property type="entry name" value="Rev_trsase/Diguanyl_cyclase"/>
</dbReference>
<dbReference type="EMBL" id="JH432102">
    <property type="status" value="NOT_ANNOTATED_CDS"/>
    <property type="molecule type" value="Genomic_DNA"/>
</dbReference>
<name>T1JDB4_STRMM</name>
<dbReference type="PhylomeDB" id="T1JDB4"/>
<dbReference type="EnsemblMetazoa" id="SMAR011790-RA">
    <property type="protein sequence ID" value="SMAR011790-PA"/>
    <property type="gene ID" value="SMAR011790"/>
</dbReference>
<dbReference type="InterPro" id="IPR043502">
    <property type="entry name" value="DNA/RNA_pol_sf"/>
</dbReference>
<dbReference type="PANTHER" id="PTHR19446">
    <property type="entry name" value="REVERSE TRANSCRIPTASES"/>
    <property type="match status" value="1"/>
</dbReference>
<dbReference type="AlphaFoldDB" id="T1JDB4"/>
<reference evidence="2" key="2">
    <citation type="submission" date="2015-02" db="UniProtKB">
        <authorList>
            <consortium name="EnsemblMetazoa"/>
        </authorList>
    </citation>
    <scope>IDENTIFICATION</scope>
</reference>
<dbReference type="Gene3D" id="3.30.70.270">
    <property type="match status" value="1"/>
</dbReference>
<dbReference type="Proteomes" id="UP000014500">
    <property type="component" value="Unassembled WGS sequence"/>
</dbReference>
<dbReference type="PROSITE" id="PS50878">
    <property type="entry name" value="RT_POL"/>
    <property type="match status" value="1"/>
</dbReference>
<evidence type="ECO:0000313" key="3">
    <source>
        <dbReference type="Proteomes" id="UP000014500"/>
    </source>
</evidence>
<evidence type="ECO:0000313" key="2">
    <source>
        <dbReference type="EnsemblMetazoa" id="SMAR011790-PA"/>
    </source>
</evidence>
<reference evidence="3" key="1">
    <citation type="submission" date="2011-05" db="EMBL/GenBank/DDBJ databases">
        <authorList>
            <person name="Richards S.R."/>
            <person name="Qu J."/>
            <person name="Jiang H."/>
            <person name="Jhangiani S.N."/>
            <person name="Agravi P."/>
            <person name="Goodspeed R."/>
            <person name="Gross S."/>
            <person name="Mandapat C."/>
            <person name="Jackson L."/>
            <person name="Mathew T."/>
            <person name="Pu L."/>
            <person name="Thornton R."/>
            <person name="Saada N."/>
            <person name="Wilczek-Boney K.B."/>
            <person name="Lee S."/>
            <person name="Kovar C."/>
            <person name="Wu Y."/>
            <person name="Scherer S.E."/>
            <person name="Worley K.C."/>
            <person name="Muzny D.M."/>
            <person name="Gibbs R."/>
        </authorList>
    </citation>
    <scope>NUCLEOTIDE SEQUENCE</scope>
    <source>
        <strain evidence="3">Brora</strain>
    </source>
</reference>
<keyword evidence="3" id="KW-1185">Reference proteome</keyword>
<dbReference type="Pfam" id="PF00078">
    <property type="entry name" value="RVT_1"/>
    <property type="match status" value="1"/>
</dbReference>
<dbReference type="InterPro" id="IPR000477">
    <property type="entry name" value="RT_dom"/>
</dbReference>
<dbReference type="HOGENOM" id="CLU_1361968_0_0_1"/>
<proteinExistence type="predicted"/>
<protein>
    <recommendedName>
        <fullName evidence="1">Reverse transcriptase domain-containing protein</fullName>
    </recommendedName>
</protein>
<accession>T1JDB4</accession>
<organism evidence="2 3">
    <name type="scientific">Strigamia maritima</name>
    <name type="common">European centipede</name>
    <name type="synonym">Geophilus maritimus</name>
    <dbReference type="NCBI Taxonomy" id="126957"/>
    <lineage>
        <taxon>Eukaryota</taxon>
        <taxon>Metazoa</taxon>
        <taxon>Ecdysozoa</taxon>
        <taxon>Arthropoda</taxon>
        <taxon>Myriapoda</taxon>
        <taxon>Chilopoda</taxon>
        <taxon>Pleurostigmophora</taxon>
        <taxon>Geophilomorpha</taxon>
        <taxon>Linotaeniidae</taxon>
        <taxon>Strigamia</taxon>
    </lineage>
</organism>
<dbReference type="SUPFAM" id="SSF56672">
    <property type="entry name" value="DNA/RNA polymerases"/>
    <property type="match status" value="1"/>
</dbReference>